<dbReference type="PROSITE" id="PS50297">
    <property type="entry name" value="ANK_REP_REGION"/>
    <property type="match status" value="5"/>
</dbReference>
<feature type="compositionally biased region" description="Polar residues" evidence="4">
    <location>
        <begin position="1166"/>
        <end position="1183"/>
    </location>
</feature>
<sequence length="1387" mass="157039">MDAISLDEESTFERVDSEIRDYDYDSEDSEYYGQVNAEKLKELREKVNWEILAERRNFLGDFYSLIRDWKGRLPNLRDVFRGAEIDQLVRESIEYVNCGNDEIDLGTLVRFVIATGYRDEPDQLDDAGKPVALRSTALHYAAKTTHDYVVADLFDLYDRYDVNYVDESGLTHFHVACKYGCQEVVEKFLKLGQDPNVVWRETGDSPLHLAMEYYQPRVISSLLSKDADPNLANEDGSTCLHLAAKRKFDDLAEMVFERSLRPVLVDARDREGKTPLQQALQGDDGRPKILRVLLLGGADPNAADENGWTPLHHLCRRHDQGRGPADFFFETIDEYAAKRLNVDAQDESGETPLHLAVRSDNREMLELLLLRRGADPSLANYAKGETPLHCAMSRDDNFLSHLPKPFLELIDRCGGKLDARDKSGDTPLHSALRLGRRVWASELLRRGADPNLANDEGSTSLHVICQRPEIPGSPTDYWLNMLFCVCYDDRLETQREVLVDARDNLGRTPLYLALSKDNFNWGLVDELLITGGTDPYAVDAEGSTLLHLAARCSGSDDQADRTASHLFELESWPVPIDARDERGRTPLHLALAHGRKKLAESLLRRGADPHSTDASRGSTALHVACKRGAAGGRELDDDGLVRLIFEICDELEETRFDEAFEGWDARTWRNFKLDPASSAPLVLERLKNMGYELDRSDAYTLMKFFVKNGLFDKSADLEKCCYDDEEFASKAEKIMIDSGLSLYDLMQLRPKEAAQLVAVYRDVAYTNDEFMELPEGPREACVSRLCEKLLRRFYSGWALELFMELIHFRLPILCCDAIVEQLANEDLWRTCLAAADQSSLSSAYLYGRSRRRPRMQTSRRAVRPVQCLQLQVRTSGVASLKSRTRNNLIRTEAVQFTTIIHTLRYSQTNSTHIRTKHQARGSPLQRRAGRTRRKPLLRWPTTKKAPRAGVDRQRRLSRAMMTQRNMCFGRHEMADLMIRYVKMARRQETHVVVMLTDSFYLKSTVDAFAFVLHCFACLLQRMRGAVCSPSPLDARRRAEEPGREASARQILNPPFDKSVKIQKLHLSSGKQDHVQFVNITGSTMKNSFDFERNKKAFAFVLHCFACLLQRMRGAVCSPSPLDARRRAEEPGREASARQIVSSSIGAKKKTYTAVPINHGDAHRSGTRITSRARGTQSFGKSRSRLQNLAGRGSDLTSDRVRGALIKLYNQVFNCLPIRGTASILIRNATPRRIGGCWRTRVSTATATRFTCSWRARVNAWPSRALMPPPNGTLSIVGWSVRSSAAVTSSFSRSSYARARTNRRSQDESHRGACIGLFVHIASSADLVCHPRRGLIYSTAAGVARELCDLIIAFRMYAEEFERRRNTRGAVLSVSDRTRKTTRRTRFI</sequence>
<dbReference type="Pfam" id="PF00023">
    <property type="entry name" value="Ank"/>
    <property type="match status" value="2"/>
</dbReference>
<feature type="region of interest" description="Disordered" evidence="4">
    <location>
        <begin position="1156"/>
        <end position="1183"/>
    </location>
</feature>
<evidence type="ECO:0000256" key="4">
    <source>
        <dbReference type="SAM" id="MobiDB-lite"/>
    </source>
</evidence>
<dbReference type="EMBL" id="CADCXV010001250">
    <property type="protein sequence ID" value="CAB0042968.1"/>
    <property type="molecule type" value="Genomic_DNA"/>
</dbReference>
<feature type="repeat" description="ANK" evidence="3">
    <location>
        <begin position="271"/>
        <end position="305"/>
    </location>
</feature>
<evidence type="ECO:0000256" key="1">
    <source>
        <dbReference type="ARBA" id="ARBA00022737"/>
    </source>
</evidence>
<dbReference type="PANTHER" id="PTHR24198">
    <property type="entry name" value="ANKYRIN REPEAT AND PROTEIN KINASE DOMAIN-CONTAINING PROTEIN"/>
    <property type="match status" value="1"/>
</dbReference>
<dbReference type="PROSITE" id="PS50088">
    <property type="entry name" value="ANK_REPEAT"/>
    <property type="match status" value="7"/>
</dbReference>
<dbReference type="GO" id="GO:0005737">
    <property type="term" value="C:cytoplasm"/>
    <property type="evidence" value="ECO:0007669"/>
    <property type="project" value="TreeGrafter"/>
</dbReference>
<keyword evidence="1" id="KW-0677">Repeat</keyword>
<feature type="repeat" description="ANK" evidence="3">
    <location>
        <begin position="505"/>
        <end position="540"/>
    </location>
</feature>
<dbReference type="InterPro" id="IPR036770">
    <property type="entry name" value="Ankyrin_rpt-contain_sf"/>
</dbReference>
<proteinExistence type="predicted"/>
<feature type="repeat" description="ANK" evidence="3">
    <location>
        <begin position="423"/>
        <end position="455"/>
    </location>
</feature>
<dbReference type="Gene3D" id="1.25.40.20">
    <property type="entry name" value="Ankyrin repeat-containing domain"/>
    <property type="match status" value="5"/>
</dbReference>
<evidence type="ECO:0000256" key="2">
    <source>
        <dbReference type="ARBA" id="ARBA00023043"/>
    </source>
</evidence>
<evidence type="ECO:0000313" key="5">
    <source>
        <dbReference type="EMBL" id="CAB0042968.1"/>
    </source>
</evidence>
<evidence type="ECO:0000313" key="6">
    <source>
        <dbReference type="Proteomes" id="UP000479190"/>
    </source>
</evidence>
<feature type="region of interest" description="Disordered" evidence="4">
    <location>
        <begin position="910"/>
        <end position="929"/>
    </location>
</feature>
<gene>
    <name evidence="5" type="ORF">TBRA_LOCUS14556</name>
</gene>
<dbReference type="SUPFAM" id="SSF48403">
    <property type="entry name" value="Ankyrin repeat"/>
    <property type="match status" value="2"/>
</dbReference>
<keyword evidence="6" id="KW-1185">Reference proteome</keyword>
<evidence type="ECO:0000256" key="3">
    <source>
        <dbReference type="PROSITE-ProRule" id="PRU00023"/>
    </source>
</evidence>
<feature type="repeat" description="ANK" evidence="3">
    <location>
        <begin position="168"/>
        <end position="200"/>
    </location>
</feature>
<name>A0A6H5IYU6_9HYME</name>
<accession>A0A6H5IYU6</accession>
<feature type="repeat" description="ANK" evidence="3">
    <location>
        <begin position="582"/>
        <end position="614"/>
    </location>
</feature>
<dbReference type="SMART" id="SM00248">
    <property type="entry name" value="ANK"/>
    <property type="match status" value="13"/>
</dbReference>
<feature type="repeat" description="ANK" evidence="3">
    <location>
        <begin position="348"/>
        <end position="381"/>
    </location>
</feature>
<keyword evidence="2 3" id="KW-0040">ANK repeat</keyword>
<dbReference type="Proteomes" id="UP000479190">
    <property type="component" value="Unassembled WGS sequence"/>
</dbReference>
<organism evidence="5 6">
    <name type="scientific">Trichogramma brassicae</name>
    <dbReference type="NCBI Taxonomy" id="86971"/>
    <lineage>
        <taxon>Eukaryota</taxon>
        <taxon>Metazoa</taxon>
        <taxon>Ecdysozoa</taxon>
        <taxon>Arthropoda</taxon>
        <taxon>Hexapoda</taxon>
        <taxon>Insecta</taxon>
        <taxon>Pterygota</taxon>
        <taxon>Neoptera</taxon>
        <taxon>Endopterygota</taxon>
        <taxon>Hymenoptera</taxon>
        <taxon>Apocrita</taxon>
        <taxon>Proctotrupomorpha</taxon>
        <taxon>Chalcidoidea</taxon>
        <taxon>Trichogrammatidae</taxon>
        <taxon>Trichogramma</taxon>
    </lineage>
</organism>
<reference evidence="5 6" key="1">
    <citation type="submission" date="2020-02" db="EMBL/GenBank/DDBJ databases">
        <authorList>
            <person name="Ferguson B K."/>
        </authorList>
    </citation>
    <scope>NUCLEOTIDE SEQUENCE [LARGE SCALE GENOMIC DNA]</scope>
</reference>
<dbReference type="OrthoDB" id="616263at2759"/>
<dbReference type="Pfam" id="PF12796">
    <property type="entry name" value="Ank_2"/>
    <property type="match status" value="3"/>
</dbReference>
<dbReference type="PANTHER" id="PTHR24198:SF165">
    <property type="entry name" value="ANKYRIN REPEAT-CONTAINING PROTEIN-RELATED"/>
    <property type="match status" value="1"/>
</dbReference>
<protein>
    <submittedName>
        <fullName evidence="5">Uncharacterized protein</fullName>
    </submittedName>
</protein>
<dbReference type="InterPro" id="IPR002110">
    <property type="entry name" value="Ankyrin_rpt"/>
</dbReference>
<feature type="repeat" description="ANK" evidence="3">
    <location>
        <begin position="202"/>
        <end position="234"/>
    </location>
</feature>